<feature type="compositionally biased region" description="Polar residues" evidence="1">
    <location>
        <begin position="153"/>
        <end position="173"/>
    </location>
</feature>
<dbReference type="AlphaFoldDB" id="A0A316HNG6"/>
<reference evidence="2 3" key="1">
    <citation type="submission" date="2018-05" db="EMBL/GenBank/DDBJ databases">
        <title>Genomic Encyclopedia of Type Strains, Phase IV (KMG-IV): sequencing the most valuable type-strain genomes for metagenomic binning, comparative biology and taxonomic classification.</title>
        <authorList>
            <person name="Goeker M."/>
        </authorList>
    </citation>
    <scope>NUCLEOTIDE SEQUENCE [LARGE SCALE GENOMIC DNA]</scope>
    <source>
        <strain evidence="2 3">DSM 45480</strain>
    </source>
</reference>
<sequence>MTKRGVITAVAVPSAISHSTPGERSTIGVPARERASAIRSRTTGARPKSGRGANSTTADTLPSPVRTKPADRWSVTCRPVQRVCTVIVTGTYRWPNGSWSFWGLMEKWPDPPSSAANNAGESGAGWHSHVTSASDVTRASARRSESGLCRSIGTATRTGSSVRKSVTTAHAGT</sequence>
<proteinExistence type="predicted"/>
<accession>A0A316HNG6</accession>
<evidence type="ECO:0000313" key="2">
    <source>
        <dbReference type="EMBL" id="PWK82778.1"/>
    </source>
</evidence>
<dbReference type="EMBL" id="QGHB01000012">
    <property type="protein sequence ID" value="PWK82778.1"/>
    <property type="molecule type" value="Genomic_DNA"/>
</dbReference>
<feature type="region of interest" description="Disordered" evidence="1">
    <location>
        <begin position="112"/>
        <end position="173"/>
    </location>
</feature>
<dbReference type="Proteomes" id="UP000246005">
    <property type="component" value="Unassembled WGS sequence"/>
</dbReference>
<comment type="caution">
    <text evidence="2">The sequence shown here is derived from an EMBL/GenBank/DDBJ whole genome shotgun (WGS) entry which is preliminary data.</text>
</comment>
<gene>
    <name evidence="2" type="ORF">C8D88_11226</name>
</gene>
<feature type="compositionally biased region" description="Low complexity" evidence="1">
    <location>
        <begin position="113"/>
        <end position="125"/>
    </location>
</feature>
<organism evidence="2 3">
    <name type="scientific">Lentzea atacamensis</name>
    <dbReference type="NCBI Taxonomy" id="531938"/>
    <lineage>
        <taxon>Bacteria</taxon>
        <taxon>Bacillati</taxon>
        <taxon>Actinomycetota</taxon>
        <taxon>Actinomycetes</taxon>
        <taxon>Pseudonocardiales</taxon>
        <taxon>Pseudonocardiaceae</taxon>
        <taxon>Lentzea</taxon>
    </lineage>
</organism>
<protein>
    <submittedName>
        <fullName evidence="2">Uncharacterized protein</fullName>
    </submittedName>
</protein>
<evidence type="ECO:0000256" key="1">
    <source>
        <dbReference type="SAM" id="MobiDB-lite"/>
    </source>
</evidence>
<feature type="region of interest" description="Disordered" evidence="1">
    <location>
        <begin position="17"/>
        <end position="70"/>
    </location>
</feature>
<name>A0A316HNG6_9PSEU</name>
<evidence type="ECO:0000313" key="3">
    <source>
        <dbReference type="Proteomes" id="UP000246005"/>
    </source>
</evidence>